<dbReference type="InterPro" id="IPR036640">
    <property type="entry name" value="ABC1_TM_sf"/>
</dbReference>
<dbReference type="GO" id="GO:0016887">
    <property type="term" value="F:ATP hydrolysis activity"/>
    <property type="evidence" value="ECO:0007669"/>
    <property type="project" value="InterPro"/>
</dbReference>
<dbReference type="Pfam" id="PF00664">
    <property type="entry name" value="ABC_membrane"/>
    <property type="match status" value="1"/>
</dbReference>
<evidence type="ECO:0000256" key="7">
    <source>
        <dbReference type="SAM" id="Phobius"/>
    </source>
</evidence>
<dbReference type="Gene3D" id="3.40.50.300">
    <property type="entry name" value="P-loop containing nucleotide triphosphate hydrolases"/>
    <property type="match status" value="1"/>
</dbReference>
<keyword evidence="2 7" id="KW-0812">Transmembrane</keyword>
<keyword evidence="3" id="KW-0547">Nucleotide-binding</keyword>
<feature type="transmembrane region" description="Helical" evidence="7">
    <location>
        <begin position="286"/>
        <end position="311"/>
    </location>
</feature>
<feature type="transmembrane region" description="Helical" evidence="7">
    <location>
        <begin position="28"/>
        <end position="54"/>
    </location>
</feature>
<keyword evidence="11" id="KW-1185">Reference proteome</keyword>
<dbReference type="PROSITE" id="PS50893">
    <property type="entry name" value="ABC_TRANSPORTER_2"/>
    <property type="match status" value="1"/>
</dbReference>
<comment type="subcellular location">
    <subcellularLocation>
        <location evidence="1">Cell membrane</location>
        <topology evidence="1">Multi-pass membrane protein</topology>
    </subcellularLocation>
</comment>
<dbReference type="NCBIfam" id="TIGR02868">
    <property type="entry name" value="CydC"/>
    <property type="match status" value="1"/>
</dbReference>
<feature type="transmembrane region" description="Helical" evidence="7">
    <location>
        <begin position="172"/>
        <end position="192"/>
    </location>
</feature>
<dbReference type="Gene3D" id="1.20.1560.10">
    <property type="entry name" value="ABC transporter type 1, transmembrane domain"/>
    <property type="match status" value="1"/>
</dbReference>
<evidence type="ECO:0000313" key="11">
    <source>
        <dbReference type="Proteomes" id="UP000431080"/>
    </source>
</evidence>
<reference evidence="10 11" key="1">
    <citation type="submission" date="2019-10" db="EMBL/GenBank/DDBJ databases">
        <authorList>
            <person name="Nie G."/>
            <person name="Ming H."/>
            <person name="Yi B."/>
        </authorList>
    </citation>
    <scope>NUCLEOTIDE SEQUENCE [LARGE SCALE GENOMIC DNA]</scope>
    <source>
        <strain evidence="10 11">CFH 90414</strain>
    </source>
</reference>
<dbReference type="InterPro" id="IPR003593">
    <property type="entry name" value="AAA+_ATPase"/>
</dbReference>
<sequence>MPDRGPRAAESRARTRAVLRDAVPPARALVPVILLGIVSAGSSVALLAASAWLITRAAEQPPILYLSLGVVGVRAFALSRASFRYLERLAGHDAAFRRLAAIRSGLYERMLPSAPDGLGMLRRGELLARFTGDVDDLQFVMLRAVQPLASAVVVLLAAVAGVALLAPASALGILTCLVSGIAVAILAERVAAERGARRIAPLRGELQAAVVEHVRALDVLVAFDAAGAGRARIERLGERLARATRTRAAAAGASAAVMSALGGLAALASIAGGLSALDGGRLDGPAFAVLCLVPLAIAEVAAAVPLAVGAWRTARVSASRVASAVPAEPPAGVAQAVAEPVPMPGNGGAPTLALRGVVASWPDIAPGLDAAASVDRPAALNGLDLDLAPGERVLLRGPSGSGKTTLAHVLVRFLDYEGSYLIDGVEARELDPVAVRRRVGLVEQRPWLFDESLRQNLLFARETATDDDLLAVLDRVGLGEWTRERGGLDARVGERGALVSGGQAQRIALARAMLADFPVVVLDEPTANVDPATAERLLADLLAAASDRTVLLIMHVRRAPAGIDRVVELEHRPA</sequence>
<dbReference type="PANTHER" id="PTHR24221">
    <property type="entry name" value="ATP-BINDING CASSETTE SUB-FAMILY B"/>
    <property type="match status" value="1"/>
</dbReference>
<keyword evidence="6 7" id="KW-0472">Membrane</keyword>
<dbReference type="Pfam" id="PF00005">
    <property type="entry name" value="ABC_tran"/>
    <property type="match status" value="1"/>
</dbReference>
<dbReference type="GO" id="GO:0005524">
    <property type="term" value="F:ATP binding"/>
    <property type="evidence" value="ECO:0007669"/>
    <property type="project" value="UniProtKB-KW"/>
</dbReference>
<dbReference type="PROSITE" id="PS00211">
    <property type="entry name" value="ABC_TRANSPORTER_1"/>
    <property type="match status" value="1"/>
</dbReference>
<evidence type="ECO:0000256" key="6">
    <source>
        <dbReference type="ARBA" id="ARBA00023136"/>
    </source>
</evidence>
<evidence type="ECO:0000313" key="10">
    <source>
        <dbReference type="EMBL" id="MRG61549.1"/>
    </source>
</evidence>
<dbReference type="RefSeq" id="WP_312855311.1">
    <property type="nucleotide sequence ID" value="NZ_WJIF01000014.1"/>
</dbReference>
<dbReference type="InterPro" id="IPR014223">
    <property type="entry name" value="ABC_CydC/D"/>
</dbReference>
<feature type="domain" description="ABC transporter" evidence="8">
    <location>
        <begin position="352"/>
        <end position="569"/>
    </location>
</feature>
<dbReference type="InterPro" id="IPR027417">
    <property type="entry name" value="P-loop_NTPase"/>
</dbReference>
<feature type="domain" description="ABC transmembrane type-1" evidence="9">
    <location>
        <begin position="32"/>
        <end position="279"/>
    </location>
</feature>
<keyword evidence="4" id="KW-0067">ATP-binding</keyword>
<dbReference type="GO" id="GO:0005886">
    <property type="term" value="C:plasma membrane"/>
    <property type="evidence" value="ECO:0007669"/>
    <property type="project" value="UniProtKB-SubCell"/>
</dbReference>
<dbReference type="SUPFAM" id="SSF90123">
    <property type="entry name" value="ABC transporter transmembrane region"/>
    <property type="match status" value="1"/>
</dbReference>
<dbReference type="GO" id="GO:0034775">
    <property type="term" value="P:glutathione transmembrane transport"/>
    <property type="evidence" value="ECO:0007669"/>
    <property type="project" value="InterPro"/>
</dbReference>
<name>A0A6I2FAB9_9MICO</name>
<dbReference type="SUPFAM" id="SSF52540">
    <property type="entry name" value="P-loop containing nucleoside triphosphate hydrolases"/>
    <property type="match status" value="1"/>
</dbReference>
<gene>
    <name evidence="10" type="primary">cydC</name>
    <name evidence="10" type="ORF">GE115_16955</name>
</gene>
<dbReference type="GO" id="GO:0045454">
    <property type="term" value="P:cell redox homeostasis"/>
    <property type="evidence" value="ECO:0007669"/>
    <property type="project" value="InterPro"/>
</dbReference>
<dbReference type="Proteomes" id="UP000431080">
    <property type="component" value="Unassembled WGS sequence"/>
</dbReference>
<organism evidence="10 11">
    <name type="scientific">Agromyces agglutinans</name>
    <dbReference type="NCBI Taxonomy" id="2662258"/>
    <lineage>
        <taxon>Bacteria</taxon>
        <taxon>Bacillati</taxon>
        <taxon>Actinomycetota</taxon>
        <taxon>Actinomycetes</taxon>
        <taxon>Micrococcales</taxon>
        <taxon>Microbacteriaceae</taxon>
        <taxon>Agromyces</taxon>
    </lineage>
</organism>
<dbReference type="InterPro" id="IPR003439">
    <property type="entry name" value="ABC_transporter-like_ATP-bd"/>
</dbReference>
<evidence type="ECO:0000259" key="9">
    <source>
        <dbReference type="PROSITE" id="PS50929"/>
    </source>
</evidence>
<comment type="caution">
    <text evidence="10">The sequence shown here is derived from an EMBL/GenBank/DDBJ whole genome shotgun (WGS) entry which is preliminary data.</text>
</comment>
<dbReference type="InterPro" id="IPR011527">
    <property type="entry name" value="ABC1_TM_dom"/>
</dbReference>
<dbReference type="PANTHER" id="PTHR24221:SF590">
    <property type="entry name" value="COMPONENT LINKED WITH THE ASSEMBLY OF CYTOCHROME' TRANSPORT TRANSMEMBRANE ATP-BINDING PROTEIN ABC TRANSPORTER CYDD-RELATED"/>
    <property type="match status" value="1"/>
</dbReference>
<dbReference type="InterPro" id="IPR017871">
    <property type="entry name" value="ABC_transporter-like_CS"/>
</dbReference>
<keyword evidence="5 7" id="KW-1133">Transmembrane helix</keyword>
<feature type="transmembrane region" description="Helical" evidence="7">
    <location>
        <begin position="60"/>
        <end position="78"/>
    </location>
</feature>
<evidence type="ECO:0000256" key="2">
    <source>
        <dbReference type="ARBA" id="ARBA00022692"/>
    </source>
</evidence>
<evidence type="ECO:0000256" key="1">
    <source>
        <dbReference type="ARBA" id="ARBA00004651"/>
    </source>
</evidence>
<feature type="transmembrane region" description="Helical" evidence="7">
    <location>
        <begin position="148"/>
        <end position="166"/>
    </location>
</feature>
<dbReference type="GO" id="GO:0140359">
    <property type="term" value="F:ABC-type transporter activity"/>
    <property type="evidence" value="ECO:0007669"/>
    <property type="project" value="InterPro"/>
</dbReference>
<evidence type="ECO:0000256" key="3">
    <source>
        <dbReference type="ARBA" id="ARBA00022741"/>
    </source>
</evidence>
<dbReference type="InterPro" id="IPR039421">
    <property type="entry name" value="Type_1_exporter"/>
</dbReference>
<dbReference type="CDD" id="cd03228">
    <property type="entry name" value="ABCC_MRP_Like"/>
    <property type="match status" value="1"/>
</dbReference>
<feature type="transmembrane region" description="Helical" evidence="7">
    <location>
        <begin position="248"/>
        <end position="274"/>
    </location>
</feature>
<evidence type="ECO:0000259" key="8">
    <source>
        <dbReference type="PROSITE" id="PS50893"/>
    </source>
</evidence>
<dbReference type="PROSITE" id="PS50929">
    <property type="entry name" value="ABC_TM1F"/>
    <property type="match status" value="1"/>
</dbReference>
<protein>
    <submittedName>
        <fullName evidence="10">Thiol reductant ABC exporter subunit CydC</fullName>
    </submittedName>
</protein>
<proteinExistence type="predicted"/>
<dbReference type="AlphaFoldDB" id="A0A6I2FAB9"/>
<dbReference type="EMBL" id="WJIF01000014">
    <property type="protein sequence ID" value="MRG61549.1"/>
    <property type="molecule type" value="Genomic_DNA"/>
</dbReference>
<evidence type="ECO:0000256" key="5">
    <source>
        <dbReference type="ARBA" id="ARBA00022989"/>
    </source>
</evidence>
<accession>A0A6I2FAB9</accession>
<dbReference type="SMART" id="SM00382">
    <property type="entry name" value="AAA"/>
    <property type="match status" value="1"/>
</dbReference>
<evidence type="ECO:0000256" key="4">
    <source>
        <dbReference type="ARBA" id="ARBA00022840"/>
    </source>
</evidence>